<dbReference type="PROSITE" id="PS01031">
    <property type="entry name" value="SHSP"/>
    <property type="match status" value="1"/>
</dbReference>
<accession>A0A917N1Y2</accession>
<name>A0A917N1Y2_9SPHI</name>
<feature type="domain" description="SHSP" evidence="3">
    <location>
        <begin position="34"/>
        <end position="146"/>
    </location>
</feature>
<dbReference type="SUPFAM" id="SSF49764">
    <property type="entry name" value="HSP20-like chaperones"/>
    <property type="match status" value="1"/>
</dbReference>
<dbReference type="InterPro" id="IPR002068">
    <property type="entry name" value="A-crystallin/Hsp20_dom"/>
</dbReference>
<gene>
    <name evidence="4" type="ORF">GCM10011425_25930</name>
</gene>
<reference evidence="4" key="1">
    <citation type="journal article" date="2014" name="Int. J. Syst. Evol. Microbiol.">
        <title>Complete genome sequence of Corynebacterium casei LMG S-19264T (=DSM 44701T), isolated from a smear-ripened cheese.</title>
        <authorList>
            <consortium name="US DOE Joint Genome Institute (JGI-PGF)"/>
            <person name="Walter F."/>
            <person name="Albersmeier A."/>
            <person name="Kalinowski J."/>
            <person name="Ruckert C."/>
        </authorList>
    </citation>
    <scope>NUCLEOTIDE SEQUENCE</scope>
    <source>
        <strain evidence="4">CCM 8711</strain>
    </source>
</reference>
<dbReference type="AlphaFoldDB" id="A0A917N1Y2"/>
<dbReference type="PANTHER" id="PTHR11527">
    <property type="entry name" value="HEAT-SHOCK PROTEIN 20 FAMILY MEMBER"/>
    <property type="match status" value="1"/>
</dbReference>
<evidence type="ECO:0000259" key="3">
    <source>
        <dbReference type="PROSITE" id="PS01031"/>
    </source>
</evidence>
<comment type="similarity">
    <text evidence="1 2">Belongs to the small heat shock protein (HSP20) family.</text>
</comment>
<dbReference type="Pfam" id="PF00011">
    <property type="entry name" value="HSP20"/>
    <property type="match status" value="1"/>
</dbReference>
<reference evidence="4" key="2">
    <citation type="submission" date="2020-09" db="EMBL/GenBank/DDBJ databases">
        <authorList>
            <person name="Sun Q."/>
            <person name="Sedlacek I."/>
        </authorList>
    </citation>
    <scope>NUCLEOTIDE SEQUENCE</scope>
    <source>
        <strain evidence="4">CCM 8711</strain>
    </source>
</reference>
<dbReference type="InterPro" id="IPR008978">
    <property type="entry name" value="HSP20-like_chaperone"/>
</dbReference>
<dbReference type="CDD" id="cd06464">
    <property type="entry name" value="ACD_sHsps-like"/>
    <property type="match status" value="1"/>
</dbReference>
<organism evidence="4 5">
    <name type="scientific">Mucilaginibacter galii</name>
    <dbReference type="NCBI Taxonomy" id="2005073"/>
    <lineage>
        <taxon>Bacteria</taxon>
        <taxon>Pseudomonadati</taxon>
        <taxon>Bacteroidota</taxon>
        <taxon>Sphingobacteriia</taxon>
        <taxon>Sphingobacteriales</taxon>
        <taxon>Sphingobacteriaceae</taxon>
        <taxon>Mucilaginibacter</taxon>
    </lineage>
</organism>
<keyword evidence="5" id="KW-1185">Reference proteome</keyword>
<evidence type="ECO:0000313" key="4">
    <source>
        <dbReference type="EMBL" id="GGI51381.1"/>
    </source>
</evidence>
<evidence type="ECO:0000256" key="2">
    <source>
        <dbReference type="RuleBase" id="RU003616"/>
    </source>
</evidence>
<evidence type="ECO:0000313" key="5">
    <source>
        <dbReference type="Proteomes" id="UP000662074"/>
    </source>
</evidence>
<sequence length="146" mass="16416">MTLVKFNNGQRRNTAGPRFIDVFDSILNDQFVNRATVNKTPAVNILETETGFDIELAAPGLKKEDFKINLDKNLLTVAAEVKKDETAEAKNYSKKEFGYQNFSRSFTLPDSVDPNKIEAAYTDGILKLTVAKKEEAKLQAREIEVK</sequence>
<proteinExistence type="inferred from homology"/>
<comment type="caution">
    <text evidence="4">The sequence shown here is derived from an EMBL/GenBank/DDBJ whole genome shotgun (WGS) entry which is preliminary data.</text>
</comment>
<dbReference type="EMBL" id="BMDO01000007">
    <property type="protein sequence ID" value="GGI51381.1"/>
    <property type="molecule type" value="Genomic_DNA"/>
</dbReference>
<protein>
    <submittedName>
        <fullName evidence="4">Heat-shock protein</fullName>
    </submittedName>
</protein>
<dbReference type="Proteomes" id="UP000662074">
    <property type="component" value="Unassembled WGS sequence"/>
</dbReference>
<dbReference type="Gene3D" id="2.60.40.790">
    <property type="match status" value="1"/>
</dbReference>
<dbReference type="RefSeq" id="WP_188417406.1">
    <property type="nucleotide sequence ID" value="NZ_BMDO01000007.1"/>
</dbReference>
<dbReference type="InterPro" id="IPR031107">
    <property type="entry name" value="Small_HSP"/>
</dbReference>
<evidence type="ECO:0000256" key="1">
    <source>
        <dbReference type="PROSITE-ProRule" id="PRU00285"/>
    </source>
</evidence>